<dbReference type="OrthoDB" id="9807335at2"/>
<keyword evidence="1" id="KW-0175">Coiled coil</keyword>
<proteinExistence type="predicted"/>
<feature type="chain" id="PRO_5009302722" evidence="2">
    <location>
        <begin position="22"/>
        <end position="236"/>
    </location>
</feature>
<keyword evidence="2" id="KW-0732">Signal</keyword>
<reference evidence="3 4" key="1">
    <citation type="submission" date="2016-10" db="EMBL/GenBank/DDBJ databases">
        <authorList>
            <person name="Varghese N."/>
            <person name="Submissions S."/>
        </authorList>
    </citation>
    <scope>NUCLEOTIDE SEQUENCE [LARGE SCALE GENOMIC DNA]</scope>
    <source>
        <strain evidence="3 4">DSM 21822</strain>
    </source>
</reference>
<dbReference type="Proteomes" id="UP000323300">
    <property type="component" value="Unassembled WGS sequence"/>
</dbReference>
<dbReference type="NCBIfam" id="NF010448">
    <property type="entry name" value="PRK13874.1"/>
    <property type="match status" value="1"/>
</dbReference>
<organism evidence="3 4">
    <name type="scientific">Neomesorhizobium albiziae</name>
    <dbReference type="NCBI Taxonomy" id="335020"/>
    <lineage>
        <taxon>Bacteria</taxon>
        <taxon>Pseudomonadati</taxon>
        <taxon>Pseudomonadota</taxon>
        <taxon>Alphaproteobacteria</taxon>
        <taxon>Hyphomicrobiales</taxon>
        <taxon>Phyllobacteriaceae</taxon>
        <taxon>Neomesorhizobium</taxon>
    </lineage>
</organism>
<keyword evidence="4" id="KW-1185">Reference proteome</keyword>
<evidence type="ECO:0000256" key="1">
    <source>
        <dbReference type="SAM" id="Coils"/>
    </source>
</evidence>
<protein>
    <submittedName>
        <fullName evidence="3">P-type conjugative transfer protein TrbJ</fullName>
    </submittedName>
</protein>
<dbReference type="NCBIfam" id="TIGR02780">
    <property type="entry name" value="TrbJ_Ti"/>
    <property type="match status" value="1"/>
</dbReference>
<evidence type="ECO:0000313" key="3">
    <source>
        <dbReference type="EMBL" id="SFL09585.1"/>
    </source>
</evidence>
<sequence length="236" mass="25778">MRKSTLLAGACALGIAIAAPAAAWRIVFDPTNYSQNLLSAARALEQINNQITSLQNEAAMLQNMAKQLQRLDFSSLGQITGSLQRIDGLMGQAEGISFDMNEMDAAWKEQFPEGYEAATTITDMVGESQKRWQSAMQAFRQTMRVQSQVVENVQADRGLLADLVTQSQGAVGALQAQQAANQLLALSTKQQLQIQDMMAAQYRAEALEQARDAQSEEAARESITRFLGSGKAYTPR</sequence>
<name>A0A1I4EV21_9HYPH</name>
<gene>
    <name evidence="3" type="ORF">SAMN04488498_1317</name>
</gene>
<feature type="coiled-coil region" evidence="1">
    <location>
        <begin position="37"/>
        <end position="71"/>
    </location>
</feature>
<dbReference type="InterPro" id="IPR014147">
    <property type="entry name" value="T4SS_TrbJ"/>
</dbReference>
<evidence type="ECO:0000313" key="4">
    <source>
        <dbReference type="Proteomes" id="UP000323300"/>
    </source>
</evidence>
<dbReference type="RefSeq" id="WP_149763642.1">
    <property type="nucleotide sequence ID" value="NZ_BSPE01000057.1"/>
</dbReference>
<accession>A0A1I4EV21</accession>
<evidence type="ECO:0000256" key="2">
    <source>
        <dbReference type="SAM" id="SignalP"/>
    </source>
</evidence>
<dbReference type="EMBL" id="FOSL01000031">
    <property type="protein sequence ID" value="SFL09585.1"/>
    <property type="molecule type" value="Genomic_DNA"/>
</dbReference>
<feature type="signal peptide" evidence="2">
    <location>
        <begin position="1"/>
        <end position="21"/>
    </location>
</feature>
<dbReference type="AlphaFoldDB" id="A0A1I4EV21"/>